<dbReference type="EMBL" id="JAGTJQ010000004">
    <property type="protein sequence ID" value="KAH7032813.1"/>
    <property type="molecule type" value="Genomic_DNA"/>
</dbReference>
<dbReference type="RefSeq" id="XP_046013645.1">
    <property type="nucleotide sequence ID" value="XM_046153506.1"/>
</dbReference>
<feature type="transmembrane region" description="Helical" evidence="9">
    <location>
        <begin position="186"/>
        <end position="207"/>
    </location>
</feature>
<evidence type="ECO:0000313" key="13">
    <source>
        <dbReference type="Proteomes" id="UP000756346"/>
    </source>
</evidence>
<evidence type="ECO:0000259" key="11">
    <source>
        <dbReference type="PROSITE" id="PS50929"/>
    </source>
</evidence>
<feature type="region of interest" description="Disordered" evidence="8">
    <location>
        <begin position="1"/>
        <end position="27"/>
    </location>
</feature>
<feature type="region of interest" description="Disordered" evidence="8">
    <location>
        <begin position="79"/>
        <end position="140"/>
    </location>
</feature>
<name>A0A9P8YB06_9PEZI</name>
<keyword evidence="3 9" id="KW-0812">Transmembrane</keyword>
<dbReference type="InterPro" id="IPR003439">
    <property type="entry name" value="ABC_transporter-like_ATP-bd"/>
</dbReference>
<dbReference type="CDD" id="cd18573">
    <property type="entry name" value="ABC_6TM_ABCB10_like"/>
    <property type="match status" value="1"/>
</dbReference>
<evidence type="ECO:0000256" key="7">
    <source>
        <dbReference type="ARBA" id="ARBA00023136"/>
    </source>
</evidence>
<keyword evidence="6 9" id="KW-1133">Transmembrane helix</keyword>
<feature type="domain" description="ABC transmembrane type-1" evidence="11">
    <location>
        <begin position="187"/>
        <end position="474"/>
    </location>
</feature>
<dbReference type="GO" id="GO:0015421">
    <property type="term" value="F:ABC-type oligopeptide transporter activity"/>
    <property type="evidence" value="ECO:0007669"/>
    <property type="project" value="TreeGrafter"/>
</dbReference>
<dbReference type="Proteomes" id="UP000756346">
    <property type="component" value="Unassembled WGS sequence"/>
</dbReference>
<evidence type="ECO:0000259" key="10">
    <source>
        <dbReference type="PROSITE" id="PS50893"/>
    </source>
</evidence>
<accession>A0A9P8YB06</accession>
<dbReference type="Gene3D" id="3.40.50.300">
    <property type="entry name" value="P-loop containing nucleotide triphosphate hydrolases"/>
    <property type="match status" value="1"/>
</dbReference>
<dbReference type="GeneID" id="70183052"/>
<comment type="subcellular location">
    <subcellularLocation>
        <location evidence="1">Membrane</location>
        <topology evidence="1">Multi-pass membrane protein</topology>
    </subcellularLocation>
</comment>
<dbReference type="CDD" id="cd03249">
    <property type="entry name" value="ABC_MTABC3_MDL1_MDL2"/>
    <property type="match status" value="1"/>
</dbReference>
<dbReference type="SUPFAM" id="SSF52540">
    <property type="entry name" value="P-loop containing nucleoside triphosphate hydrolases"/>
    <property type="match status" value="1"/>
</dbReference>
<evidence type="ECO:0000313" key="12">
    <source>
        <dbReference type="EMBL" id="KAH7032813.1"/>
    </source>
</evidence>
<evidence type="ECO:0000256" key="2">
    <source>
        <dbReference type="ARBA" id="ARBA00005580"/>
    </source>
</evidence>
<feature type="compositionally biased region" description="Low complexity" evidence="8">
    <location>
        <begin position="1"/>
        <end position="25"/>
    </location>
</feature>
<dbReference type="InterPro" id="IPR017871">
    <property type="entry name" value="ABC_transporter-like_CS"/>
</dbReference>
<dbReference type="PANTHER" id="PTHR43394:SF1">
    <property type="entry name" value="ATP-BINDING CASSETTE SUB-FAMILY B MEMBER 10, MITOCHONDRIAL"/>
    <property type="match status" value="1"/>
</dbReference>
<keyword evidence="12" id="KW-0378">Hydrolase</keyword>
<evidence type="ECO:0000256" key="5">
    <source>
        <dbReference type="ARBA" id="ARBA00022840"/>
    </source>
</evidence>
<evidence type="ECO:0000256" key="9">
    <source>
        <dbReference type="SAM" id="Phobius"/>
    </source>
</evidence>
<evidence type="ECO:0000256" key="4">
    <source>
        <dbReference type="ARBA" id="ARBA00022741"/>
    </source>
</evidence>
<proteinExistence type="inferred from homology"/>
<dbReference type="Gene3D" id="1.20.1560.10">
    <property type="entry name" value="ABC transporter type 1, transmembrane domain"/>
    <property type="match status" value="1"/>
</dbReference>
<evidence type="ECO:0000256" key="8">
    <source>
        <dbReference type="SAM" id="MobiDB-lite"/>
    </source>
</evidence>
<dbReference type="SUPFAM" id="SSF90123">
    <property type="entry name" value="ABC transporter transmembrane region"/>
    <property type="match status" value="1"/>
</dbReference>
<feature type="transmembrane region" description="Helical" evidence="9">
    <location>
        <begin position="227"/>
        <end position="247"/>
    </location>
</feature>
<dbReference type="Pfam" id="PF00664">
    <property type="entry name" value="ABC_membrane"/>
    <property type="match status" value="1"/>
</dbReference>
<dbReference type="GO" id="GO:0005743">
    <property type="term" value="C:mitochondrial inner membrane"/>
    <property type="evidence" value="ECO:0007669"/>
    <property type="project" value="TreeGrafter"/>
</dbReference>
<dbReference type="SMART" id="SM00382">
    <property type="entry name" value="AAA"/>
    <property type="match status" value="1"/>
</dbReference>
<dbReference type="PROSITE" id="PS50929">
    <property type="entry name" value="ABC_TM1F"/>
    <property type="match status" value="1"/>
</dbReference>
<gene>
    <name evidence="12" type="ORF">B0I36DRAFT_320085</name>
</gene>
<evidence type="ECO:0000256" key="6">
    <source>
        <dbReference type="ARBA" id="ARBA00022989"/>
    </source>
</evidence>
<feature type="compositionally biased region" description="Basic and acidic residues" evidence="8">
    <location>
        <begin position="791"/>
        <end position="804"/>
    </location>
</feature>
<comment type="caution">
    <text evidence="12">The sequence shown here is derived from an EMBL/GenBank/DDBJ whole genome shotgun (WGS) entry which is preliminary data.</text>
</comment>
<dbReference type="GO" id="GO:0016887">
    <property type="term" value="F:ATP hydrolysis activity"/>
    <property type="evidence" value="ECO:0007669"/>
    <property type="project" value="InterPro"/>
</dbReference>
<dbReference type="PROSITE" id="PS00211">
    <property type="entry name" value="ABC_TRANSPORTER_1"/>
    <property type="match status" value="1"/>
</dbReference>
<dbReference type="GO" id="GO:0090374">
    <property type="term" value="P:oligopeptide export from mitochondrion"/>
    <property type="evidence" value="ECO:0007669"/>
    <property type="project" value="TreeGrafter"/>
</dbReference>
<feature type="domain" description="ABC transporter" evidence="10">
    <location>
        <begin position="507"/>
        <end position="744"/>
    </location>
</feature>
<dbReference type="InterPro" id="IPR003593">
    <property type="entry name" value="AAA+_ATPase"/>
</dbReference>
<keyword evidence="5" id="KW-0067">ATP-binding</keyword>
<dbReference type="GO" id="GO:0005524">
    <property type="term" value="F:ATP binding"/>
    <property type="evidence" value="ECO:0007669"/>
    <property type="project" value="UniProtKB-KW"/>
</dbReference>
<comment type="similarity">
    <text evidence="2">Belongs to the ABC transporter superfamily. ABCB family. Mitochondrial peptide exporter (TC 3.A.1.212) subfamily.</text>
</comment>
<feature type="transmembrane region" description="Helical" evidence="9">
    <location>
        <begin position="453"/>
        <end position="472"/>
    </location>
</feature>
<dbReference type="OrthoDB" id="6500128at2759"/>
<feature type="transmembrane region" description="Helical" evidence="9">
    <location>
        <begin position="415"/>
        <end position="433"/>
    </location>
</feature>
<evidence type="ECO:0000256" key="1">
    <source>
        <dbReference type="ARBA" id="ARBA00004141"/>
    </source>
</evidence>
<feature type="transmembrane region" description="Helical" evidence="9">
    <location>
        <begin position="311"/>
        <end position="328"/>
    </location>
</feature>
<dbReference type="PROSITE" id="PS50893">
    <property type="entry name" value="ABC_TRANSPORTER_2"/>
    <property type="match status" value="1"/>
</dbReference>
<dbReference type="FunFam" id="3.40.50.300:FF:000218">
    <property type="entry name" value="Multidrug ABC transporter ATP-binding protein"/>
    <property type="match status" value="1"/>
</dbReference>
<organism evidence="12 13">
    <name type="scientific">Microdochium trichocladiopsis</name>
    <dbReference type="NCBI Taxonomy" id="1682393"/>
    <lineage>
        <taxon>Eukaryota</taxon>
        <taxon>Fungi</taxon>
        <taxon>Dikarya</taxon>
        <taxon>Ascomycota</taxon>
        <taxon>Pezizomycotina</taxon>
        <taxon>Sordariomycetes</taxon>
        <taxon>Xylariomycetidae</taxon>
        <taxon>Xylariales</taxon>
        <taxon>Microdochiaceae</taxon>
        <taxon>Microdochium</taxon>
    </lineage>
</organism>
<dbReference type="PANTHER" id="PTHR43394">
    <property type="entry name" value="ATP-DEPENDENT PERMEASE MDL1, MITOCHONDRIAL"/>
    <property type="match status" value="1"/>
</dbReference>
<feature type="transmembrane region" description="Helical" evidence="9">
    <location>
        <begin position="334"/>
        <end position="353"/>
    </location>
</feature>
<dbReference type="InterPro" id="IPR011527">
    <property type="entry name" value="ABC1_TM_dom"/>
</dbReference>
<keyword evidence="13" id="KW-1185">Reference proteome</keyword>
<dbReference type="InterPro" id="IPR039421">
    <property type="entry name" value="Type_1_exporter"/>
</dbReference>
<dbReference type="Pfam" id="PF00005">
    <property type="entry name" value="ABC_tran"/>
    <property type="match status" value="1"/>
</dbReference>
<dbReference type="InterPro" id="IPR027417">
    <property type="entry name" value="P-loop_NTPase"/>
</dbReference>
<feature type="compositionally biased region" description="Basic and acidic residues" evidence="8">
    <location>
        <begin position="129"/>
        <end position="140"/>
    </location>
</feature>
<dbReference type="InterPro" id="IPR036640">
    <property type="entry name" value="ABC1_TM_sf"/>
</dbReference>
<dbReference type="AlphaFoldDB" id="A0A9P8YB06"/>
<reference evidence="12" key="1">
    <citation type="journal article" date="2021" name="Nat. Commun.">
        <title>Genetic determinants of endophytism in the Arabidopsis root mycobiome.</title>
        <authorList>
            <person name="Mesny F."/>
            <person name="Miyauchi S."/>
            <person name="Thiergart T."/>
            <person name="Pickel B."/>
            <person name="Atanasova L."/>
            <person name="Karlsson M."/>
            <person name="Huettel B."/>
            <person name="Barry K.W."/>
            <person name="Haridas S."/>
            <person name="Chen C."/>
            <person name="Bauer D."/>
            <person name="Andreopoulos W."/>
            <person name="Pangilinan J."/>
            <person name="LaButti K."/>
            <person name="Riley R."/>
            <person name="Lipzen A."/>
            <person name="Clum A."/>
            <person name="Drula E."/>
            <person name="Henrissat B."/>
            <person name="Kohler A."/>
            <person name="Grigoriev I.V."/>
            <person name="Martin F.M."/>
            <person name="Hacquard S."/>
        </authorList>
    </citation>
    <scope>NUCLEOTIDE SEQUENCE</scope>
    <source>
        <strain evidence="12">MPI-CAGE-CH-0230</strain>
    </source>
</reference>
<protein>
    <submittedName>
        <fullName evidence="12">P-loop containing nucleoside triphosphate hydrolase protein</fullName>
    </submittedName>
</protein>
<evidence type="ECO:0000256" key="3">
    <source>
        <dbReference type="ARBA" id="ARBA00022692"/>
    </source>
</evidence>
<keyword evidence="7 9" id="KW-0472">Membrane</keyword>
<keyword evidence="4" id="KW-0547">Nucleotide-binding</keyword>
<sequence>MATWTRASARLLPGPARPPLLSLSSTQHPTASFAQNARFSSHCVSARWLPQPRPSAILLQRTLPTFSVHTHFSSTRVVARDATRPPAANTTVKDAVPAAKSADPGTPAASTADREPASESPADNNDSVEPAKKLEFGRSEKANRAAEVNYAARLSKEGKEPKKSRWSALSDAKRLLSLVKPETKPLAGAILLLLVSSAVTMTVPWSVGKIMDLSNVPLNEANIFGLSIYEFFGAYIAILCLGAAANWGRIMLLRVIGERVVTKLRSKLYTNTLRQDAEFFDANRVGDLISRLGSDSVIVGKSITQNVSDGLRSLVSGIAGFSAMIWISPTLTMVLVYTAPFLGGASFIYAKIIRKLSREMQKNIGTMTKIAEERLGNVKTTQAFVGEQQEAARYHKQVKKVFDIGKKQGLMDARYFSTTGWMGNMTIVALLWFGGDAVRNGLMTPGDMTTFMFYTFFAGSSLFGLSQFWSELMKGVGAADRLFELQDRRTTIPPTKGLPVKSAQGIIKFENVHFAYPTRPAVKIFNGLNFEIPSGSNVCIVGPSGGGKSTVSSLLLRFYNPTSGAITINGTNITDMNAKSLRRRIGMVGQEPVLFSGTIAENISYGRPNATRWEIVQAAQKANCSFISDFPDGLETQVGPRGAQLSGGQKQRIAIARALVKDPDILILDEATSALDAESETLVNSALAELLKGRNTTISIAHRLSTIKRSDTIIVLSSDGTVAEVGRYKDLSANPDSAFSHLMEWQMSGGDVPTTPSHVVDGRVAELEDLEDEFAGERDQEHFEEEEEEEHREGENPEDDKSRK</sequence>
<feature type="region of interest" description="Disordered" evidence="8">
    <location>
        <begin position="773"/>
        <end position="804"/>
    </location>
</feature>